<evidence type="ECO:0000313" key="5">
    <source>
        <dbReference type="Proteomes" id="UP000288623"/>
    </source>
</evidence>
<dbReference type="Gene3D" id="1.10.287.950">
    <property type="entry name" value="Methyl-accepting chemotaxis protein"/>
    <property type="match status" value="1"/>
</dbReference>
<dbReference type="AlphaFoldDB" id="A0A433RPY7"/>
<keyword evidence="1 2" id="KW-0807">Transducer</keyword>
<dbReference type="RefSeq" id="WP_126991797.1">
    <property type="nucleotide sequence ID" value="NZ_JTFC01000042.1"/>
</dbReference>
<evidence type="ECO:0000256" key="2">
    <source>
        <dbReference type="PROSITE-ProRule" id="PRU00284"/>
    </source>
</evidence>
<organism evidence="4 5">
    <name type="scientific">Candidatus Kurthia intestinigallinarum</name>
    <dbReference type="NCBI Taxonomy" id="1562256"/>
    <lineage>
        <taxon>Bacteria</taxon>
        <taxon>Bacillati</taxon>
        <taxon>Bacillota</taxon>
        <taxon>Bacilli</taxon>
        <taxon>Bacillales</taxon>
        <taxon>Caryophanaceae</taxon>
        <taxon>Kurthia</taxon>
    </lineage>
</organism>
<evidence type="ECO:0000313" key="4">
    <source>
        <dbReference type="EMBL" id="RUS52462.1"/>
    </source>
</evidence>
<keyword evidence="5" id="KW-1185">Reference proteome</keyword>
<dbReference type="Proteomes" id="UP000288623">
    <property type="component" value="Unassembled WGS sequence"/>
</dbReference>
<dbReference type="GO" id="GO:0016020">
    <property type="term" value="C:membrane"/>
    <property type="evidence" value="ECO:0007669"/>
    <property type="project" value="InterPro"/>
</dbReference>
<dbReference type="PROSITE" id="PS50111">
    <property type="entry name" value="CHEMOTAXIS_TRANSDUC_2"/>
    <property type="match status" value="1"/>
</dbReference>
<dbReference type="SUPFAM" id="SSF58104">
    <property type="entry name" value="Methyl-accepting chemotaxis protein (MCP) signaling domain"/>
    <property type="match status" value="1"/>
</dbReference>
<accession>A0A433RPY7</accession>
<dbReference type="PANTHER" id="PTHR32089:SF112">
    <property type="entry name" value="LYSOZYME-LIKE PROTEIN-RELATED"/>
    <property type="match status" value="1"/>
</dbReference>
<dbReference type="OrthoDB" id="9807021at2"/>
<protein>
    <recommendedName>
        <fullName evidence="3">Methyl-accepting transducer domain-containing protein</fullName>
    </recommendedName>
</protein>
<evidence type="ECO:0000256" key="1">
    <source>
        <dbReference type="ARBA" id="ARBA00023224"/>
    </source>
</evidence>
<dbReference type="Pfam" id="PF00015">
    <property type="entry name" value="MCPsignal"/>
    <property type="match status" value="1"/>
</dbReference>
<reference evidence="4 5" key="1">
    <citation type="submission" date="2014-11" db="EMBL/GenBank/DDBJ databases">
        <title>Genome sequence and analysis of novel Kurthia sp.</title>
        <authorList>
            <person name="Lawson J.N."/>
            <person name="Gonzalez J.E."/>
            <person name="Rinauldi L."/>
            <person name="Xuan Z."/>
            <person name="Firman A."/>
            <person name="Shaddox L."/>
            <person name="Trudeau A."/>
            <person name="Shah S."/>
            <person name="Reiman D."/>
        </authorList>
    </citation>
    <scope>NUCLEOTIDE SEQUENCE [LARGE SCALE GENOMIC DNA]</scope>
    <source>
        <strain evidence="4 5">3B1D</strain>
    </source>
</reference>
<dbReference type="EMBL" id="JTFC01000042">
    <property type="protein sequence ID" value="RUS52462.1"/>
    <property type="molecule type" value="Genomic_DNA"/>
</dbReference>
<dbReference type="PANTHER" id="PTHR32089">
    <property type="entry name" value="METHYL-ACCEPTING CHEMOTAXIS PROTEIN MCPB"/>
    <property type="match status" value="1"/>
</dbReference>
<feature type="domain" description="Methyl-accepting transducer" evidence="3">
    <location>
        <begin position="118"/>
        <end position="280"/>
    </location>
</feature>
<proteinExistence type="predicted"/>
<dbReference type="InterPro" id="IPR004089">
    <property type="entry name" value="MCPsignal_dom"/>
</dbReference>
<name>A0A433RPY7_9BACL</name>
<dbReference type="GO" id="GO:0007165">
    <property type="term" value="P:signal transduction"/>
    <property type="evidence" value="ECO:0007669"/>
    <property type="project" value="UniProtKB-KW"/>
</dbReference>
<comment type="caution">
    <text evidence="4">The sequence shown here is derived from an EMBL/GenBank/DDBJ whole genome shotgun (WGS) entry which is preliminary data.</text>
</comment>
<evidence type="ECO:0000259" key="3">
    <source>
        <dbReference type="PROSITE" id="PS50111"/>
    </source>
</evidence>
<sequence length="280" mass="30893">MMETIVVNRLEELERTLPLIVDVFDEGSFFAMTDLTHTVWEHNGGTFDQNKVRMSKQRPLKSDDIVFDIFRTRKKVIVDVPVEKYGTAFRFIGIPIFDERNQVIGSLGISKPIEVQTKLTKAADMVANSTTSIAAAAEEVQASSSEFQHHMAGLEQAQKEMLAYTENTKKMLQMINNIAKSTRILGLNAGIEAARSGEAGKGFAVVASEITKLANQSADSVTEINDVMENLRQQVIDISKTLKDTVEISTQQGIAITAIADSLEQLTNVSEEVNELAKKV</sequence>
<gene>
    <name evidence="4" type="ORF">QI30_17010</name>
</gene>